<gene>
    <name evidence="1" type="ORF">HRI_002662700</name>
</gene>
<dbReference type="Proteomes" id="UP001165190">
    <property type="component" value="Unassembled WGS sequence"/>
</dbReference>
<keyword evidence="2" id="KW-1185">Reference proteome</keyword>
<name>A0A9W7I5X6_HIBTR</name>
<comment type="caution">
    <text evidence="1">The sequence shown here is derived from an EMBL/GenBank/DDBJ whole genome shotgun (WGS) entry which is preliminary data.</text>
</comment>
<reference evidence="1" key="1">
    <citation type="submission" date="2023-05" db="EMBL/GenBank/DDBJ databases">
        <title>Genome and transcriptome analyses reveal genes involved in the formation of fine ridges on petal epidermal cells in Hibiscus trionum.</title>
        <authorList>
            <person name="Koshimizu S."/>
            <person name="Masuda S."/>
            <person name="Ishii T."/>
            <person name="Shirasu K."/>
            <person name="Hoshino A."/>
            <person name="Arita M."/>
        </authorList>
    </citation>
    <scope>NUCLEOTIDE SEQUENCE</scope>
    <source>
        <strain evidence="1">Hamamatsu line</strain>
    </source>
</reference>
<dbReference type="AlphaFoldDB" id="A0A9W7I5X6"/>
<accession>A0A9W7I5X6</accession>
<sequence>MEFLLNGKTVKVKGCKSESFQWTEAKVCAKLMRSTNSPCNVSLMALNVQLGMKGEIKSGNQGMQALLRKYEDVFVEPKALPPERAQDHRIPLIDEDAVIKVKPYRHPSIQKDGG</sequence>
<organism evidence="1 2">
    <name type="scientific">Hibiscus trionum</name>
    <name type="common">Flower of an hour</name>
    <dbReference type="NCBI Taxonomy" id="183268"/>
    <lineage>
        <taxon>Eukaryota</taxon>
        <taxon>Viridiplantae</taxon>
        <taxon>Streptophyta</taxon>
        <taxon>Embryophyta</taxon>
        <taxon>Tracheophyta</taxon>
        <taxon>Spermatophyta</taxon>
        <taxon>Magnoliopsida</taxon>
        <taxon>eudicotyledons</taxon>
        <taxon>Gunneridae</taxon>
        <taxon>Pentapetalae</taxon>
        <taxon>rosids</taxon>
        <taxon>malvids</taxon>
        <taxon>Malvales</taxon>
        <taxon>Malvaceae</taxon>
        <taxon>Malvoideae</taxon>
        <taxon>Hibiscus</taxon>
    </lineage>
</organism>
<protein>
    <submittedName>
        <fullName evidence="1">Uncharacterized protein</fullName>
    </submittedName>
</protein>
<dbReference type="EMBL" id="BSYR01000023">
    <property type="protein sequence ID" value="GMI89934.1"/>
    <property type="molecule type" value="Genomic_DNA"/>
</dbReference>
<evidence type="ECO:0000313" key="2">
    <source>
        <dbReference type="Proteomes" id="UP001165190"/>
    </source>
</evidence>
<dbReference type="OrthoDB" id="1750432at2759"/>
<proteinExistence type="predicted"/>
<evidence type="ECO:0000313" key="1">
    <source>
        <dbReference type="EMBL" id="GMI89934.1"/>
    </source>
</evidence>